<evidence type="ECO:0000313" key="2">
    <source>
        <dbReference type="Proteomes" id="UP000592820"/>
    </source>
</evidence>
<dbReference type="RefSeq" id="WP_184228274.1">
    <property type="nucleotide sequence ID" value="NZ_JACHDE010000019.1"/>
</dbReference>
<name>A0A7W8P6P3_9BURK</name>
<dbReference type="InterPro" id="IPR029063">
    <property type="entry name" value="SAM-dependent_MTases_sf"/>
</dbReference>
<accession>A0A7W8P6P3</accession>
<gene>
    <name evidence="1" type="ORF">HDG41_006511</name>
</gene>
<dbReference type="EMBL" id="JACHDE010000019">
    <property type="protein sequence ID" value="MBB5404415.1"/>
    <property type="molecule type" value="Genomic_DNA"/>
</dbReference>
<comment type="caution">
    <text evidence="1">The sequence shown here is derived from an EMBL/GenBank/DDBJ whole genome shotgun (WGS) entry which is preliminary data.</text>
</comment>
<reference evidence="1 2" key="1">
    <citation type="submission" date="2020-08" db="EMBL/GenBank/DDBJ databases">
        <title>Genomic Encyclopedia of Type Strains, Phase IV (KMG-V): Genome sequencing to study the core and pangenomes of soil and plant-associated prokaryotes.</title>
        <authorList>
            <person name="Whitman W."/>
        </authorList>
    </citation>
    <scope>NUCLEOTIDE SEQUENCE [LARGE SCALE GENOMIC DNA]</scope>
    <source>
        <strain evidence="1 2">JPY162</strain>
    </source>
</reference>
<proteinExistence type="predicted"/>
<dbReference type="AlphaFoldDB" id="A0A7W8P6P3"/>
<protein>
    <submittedName>
        <fullName evidence="1">Uncharacterized protein</fullName>
    </submittedName>
</protein>
<sequence>MNASAISLNWPRLLVPQTEMAMDTHRHLSAHARARVNFTSQEAQARWDASFQRSAQATLSTELEAVRRGIVGATLVWAPFALLQAVLDHAKHADLSVSVRETAPDALLHVPVMQDGTECDAREFAVYCLLIEANRKDGPQETSLDSMSPSLLLDRGFPACCAQAWSQALNAGWRDAIAKTLAENGPISPLAALATLGIGPLRHVPCSPTCTASSHAVSHFSDLAKEIGFAGEASLWETWSDMPTRATVRSGIVEVTTPEWRFAYRAPGRVARQAVALAGPRRRWYASPAIAQSIQGCCDGQFADEFARRSRWSTVVWEQASLLARTSGPVVHLDCGEGLLLELAALMRPSREIAGIDPSPALVSNARERLGNSAALAIGDWITKHGALVQFRARAGMVLLDPERLADTSIENRQELFAGLAAMRADAIVIVATDRALARFRDIDHLAAAAGLGVDAGHARRVSARVVGFI</sequence>
<evidence type="ECO:0000313" key="1">
    <source>
        <dbReference type="EMBL" id="MBB5404415.1"/>
    </source>
</evidence>
<dbReference type="Proteomes" id="UP000592820">
    <property type="component" value="Unassembled WGS sequence"/>
</dbReference>
<organism evidence="1 2">
    <name type="scientific">Paraburkholderia youngii</name>
    <dbReference type="NCBI Taxonomy" id="2782701"/>
    <lineage>
        <taxon>Bacteria</taxon>
        <taxon>Pseudomonadati</taxon>
        <taxon>Pseudomonadota</taxon>
        <taxon>Betaproteobacteria</taxon>
        <taxon>Burkholderiales</taxon>
        <taxon>Burkholderiaceae</taxon>
        <taxon>Paraburkholderia</taxon>
    </lineage>
</organism>
<dbReference type="SUPFAM" id="SSF53335">
    <property type="entry name" value="S-adenosyl-L-methionine-dependent methyltransferases"/>
    <property type="match status" value="1"/>
</dbReference>